<accession>A0A2S0NAM9</accession>
<reference evidence="6 7" key="1">
    <citation type="submission" date="2018-03" db="EMBL/GenBank/DDBJ databases">
        <title>Genome sequencing of Phreatobacter sp.</title>
        <authorList>
            <person name="Kim S.-J."/>
            <person name="Heo J."/>
            <person name="Kwon S.-W."/>
        </authorList>
    </citation>
    <scope>NUCLEOTIDE SEQUENCE [LARGE SCALE GENOMIC DNA]</scope>
    <source>
        <strain evidence="6 7">S-12</strain>
    </source>
</reference>
<dbReference type="CDD" id="cd08502">
    <property type="entry name" value="PBP2_NikA_DppA_OppA_like_16"/>
    <property type="match status" value="1"/>
</dbReference>
<feature type="signal peptide" evidence="4">
    <location>
        <begin position="1"/>
        <end position="22"/>
    </location>
</feature>
<feature type="domain" description="Solute-binding protein family 5" evidence="5">
    <location>
        <begin position="66"/>
        <end position="437"/>
    </location>
</feature>
<dbReference type="EMBL" id="CP027668">
    <property type="protein sequence ID" value="AVO45198.1"/>
    <property type="molecule type" value="Genomic_DNA"/>
</dbReference>
<dbReference type="AlphaFoldDB" id="A0A2S0NAM9"/>
<dbReference type="SUPFAM" id="SSF53850">
    <property type="entry name" value="Periplasmic binding protein-like II"/>
    <property type="match status" value="1"/>
</dbReference>
<keyword evidence="7" id="KW-1185">Reference proteome</keyword>
<name>A0A2S0NAM9_9HYPH</name>
<comment type="subcellular location">
    <subcellularLocation>
        <location evidence="1">Periplasm</location>
    </subcellularLocation>
</comment>
<sequence length="521" mass="58247">MRFRLPCLFLLLLLTQILPVQAQSVLRVAMHADLRAIDPVWSTAYITRNHGYMIYDTLFAMNEQGEIKPQMVDGYDVSADGLTYSFTLREGLLWHDGQPVTAEDCVASIRRWGMRDTMGQTVMTFVEDMAATGSKTFTIRLKQKTGLLIYALGKPSSAVPFMMPKRIAETPHTVQITEAIGSGPFMFRRDEWKPGDRAVYVKFDRYVPRPEPASSLAGGKVARFDRIEWVVLADQQQTVNALLAGEIDMIEGVSHDLIPLVRDAPGVTMWASNPIGNQFSFRPNQLHPPFDNPKIRQALWYAFNQEDFLKAVIGDAEFYSPCKSVFVCPTRFAGEAGMEGLLESNMAKARQLLQEAGYDGTPVVLLHSSDVAVLANLAPVAKSLMERAGFKVDMLTMDWATVVARLGKRDPPSSGGWSAYLTSWNAADVLDPVMTAWLNSRCERALVGWPCDPEMERLRTAFAAEGDPAKQKELAEAVQRRAIEWTQFVPLGQWRNALVTRANIKGVLTSPVPVLWNMRRE</sequence>
<keyword evidence="3 4" id="KW-0732">Signal</keyword>
<dbReference type="KEGG" id="phr:C6569_09060"/>
<evidence type="ECO:0000256" key="3">
    <source>
        <dbReference type="ARBA" id="ARBA00022729"/>
    </source>
</evidence>
<dbReference type="GO" id="GO:0043190">
    <property type="term" value="C:ATP-binding cassette (ABC) transporter complex"/>
    <property type="evidence" value="ECO:0007669"/>
    <property type="project" value="InterPro"/>
</dbReference>
<evidence type="ECO:0000256" key="2">
    <source>
        <dbReference type="ARBA" id="ARBA00005695"/>
    </source>
</evidence>
<feature type="chain" id="PRO_5015527450" evidence="4">
    <location>
        <begin position="23"/>
        <end position="521"/>
    </location>
</feature>
<dbReference type="Pfam" id="PF00496">
    <property type="entry name" value="SBP_bac_5"/>
    <property type="match status" value="1"/>
</dbReference>
<gene>
    <name evidence="6" type="ORF">C6569_09060</name>
</gene>
<dbReference type="PANTHER" id="PTHR30290:SF38">
    <property type="entry name" value="D,D-DIPEPTIDE-BINDING PERIPLASMIC PROTEIN DDPA-RELATED"/>
    <property type="match status" value="1"/>
</dbReference>
<dbReference type="InterPro" id="IPR000914">
    <property type="entry name" value="SBP_5_dom"/>
</dbReference>
<dbReference type="InterPro" id="IPR030678">
    <property type="entry name" value="Peptide/Ni-bd"/>
</dbReference>
<protein>
    <submittedName>
        <fullName evidence="6">ABC transporter substrate-binding protein</fullName>
    </submittedName>
</protein>
<dbReference type="PANTHER" id="PTHR30290">
    <property type="entry name" value="PERIPLASMIC BINDING COMPONENT OF ABC TRANSPORTER"/>
    <property type="match status" value="1"/>
</dbReference>
<evidence type="ECO:0000313" key="7">
    <source>
        <dbReference type="Proteomes" id="UP000237889"/>
    </source>
</evidence>
<organism evidence="6 7">
    <name type="scientific">Phreatobacter cathodiphilus</name>
    <dbReference type="NCBI Taxonomy" id="1868589"/>
    <lineage>
        <taxon>Bacteria</taxon>
        <taxon>Pseudomonadati</taxon>
        <taxon>Pseudomonadota</taxon>
        <taxon>Alphaproteobacteria</taxon>
        <taxon>Hyphomicrobiales</taxon>
        <taxon>Phreatobacteraceae</taxon>
        <taxon>Phreatobacter</taxon>
    </lineage>
</organism>
<dbReference type="PIRSF" id="PIRSF002741">
    <property type="entry name" value="MppA"/>
    <property type="match status" value="1"/>
</dbReference>
<dbReference type="Gene3D" id="3.90.76.10">
    <property type="entry name" value="Dipeptide-binding Protein, Domain 1"/>
    <property type="match status" value="1"/>
</dbReference>
<dbReference type="OrthoDB" id="9803988at2"/>
<dbReference type="Gene3D" id="3.40.190.10">
    <property type="entry name" value="Periplasmic binding protein-like II"/>
    <property type="match status" value="1"/>
</dbReference>
<evidence type="ECO:0000313" key="6">
    <source>
        <dbReference type="EMBL" id="AVO45198.1"/>
    </source>
</evidence>
<evidence type="ECO:0000259" key="5">
    <source>
        <dbReference type="Pfam" id="PF00496"/>
    </source>
</evidence>
<proteinExistence type="inferred from homology"/>
<dbReference type="GO" id="GO:0030288">
    <property type="term" value="C:outer membrane-bounded periplasmic space"/>
    <property type="evidence" value="ECO:0007669"/>
    <property type="project" value="UniProtKB-ARBA"/>
</dbReference>
<dbReference type="RefSeq" id="WP_106748539.1">
    <property type="nucleotide sequence ID" value="NZ_CP027668.1"/>
</dbReference>
<dbReference type="Gene3D" id="3.10.105.10">
    <property type="entry name" value="Dipeptide-binding Protein, Domain 3"/>
    <property type="match status" value="1"/>
</dbReference>
<dbReference type="InterPro" id="IPR039424">
    <property type="entry name" value="SBP_5"/>
</dbReference>
<evidence type="ECO:0000256" key="4">
    <source>
        <dbReference type="SAM" id="SignalP"/>
    </source>
</evidence>
<dbReference type="GO" id="GO:0015833">
    <property type="term" value="P:peptide transport"/>
    <property type="evidence" value="ECO:0007669"/>
    <property type="project" value="TreeGrafter"/>
</dbReference>
<evidence type="ECO:0000256" key="1">
    <source>
        <dbReference type="ARBA" id="ARBA00004418"/>
    </source>
</evidence>
<comment type="similarity">
    <text evidence="2">Belongs to the bacterial solute-binding protein 5 family.</text>
</comment>
<dbReference type="Proteomes" id="UP000237889">
    <property type="component" value="Chromosome"/>
</dbReference>
<dbReference type="GO" id="GO:1904680">
    <property type="term" value="F:peptide transmembrane transporter activity"/>
    <property type="evidence" value="ECO:0007669"/>
    <property type="project" value="TreeGrafter"/>
</dbReference>